<dbReference type="Proteomes" id="UP001470230">
    <property type="component" value="Unassembled WGS sequence"/>
</dbReference>
<name>A0ABR2H5K4_9EUKA</name>
<evidence type="ECO:0000313" key="1">
    <source>
        <dbReference type="EMBL" id="KAK8841128.1"/>
    </source>
</evidence>
<protein>
    <submittedName>
        <fullName evidence="1">Uncharacterized protein</fullName>
    </submittedName>
</protein>
<dbReference type="EMBL" id="JAPFFF010000042">
    <property type="protein sequence ID" value="KAK8841128.1"/>
    <property type="molecule type" value="Genomic_DNA"/>
</dbReference>
<proteinExistence type="predicted"/>
<evidence type="ECO:0000313" key="2">
    <source>
        <dbReference type="Proteomes" id="UP001470230"/>
    </source>
</evidence>
<organism evidence="1 2">
    <name type="scientific">Tritrichomonas musculus</name>
    <dbReference type="NCBI Taxonomy" id="1915356"/>
    <lineage>
        <taxon>Eukaryota</taxon>
        <taxon>Metamonada</taxon>
        <taxon>Parabasalia</taxon>
        <taxon>Tritrichomonadida</taxon>
        <taxon>Tritrichomonadidae</taxon>
        <taxon>Tritrichomonas</taxon>
    </lineage>
</organism>
<comment type="caution">
    <text evidence="1">The sequence shown here is derived from an EMBL/GenBank/DDBJ whole genome shotgun (WGS) entry which is preliminary data.</text>
</comment>
<keyword evidence="2" id="KW-1185">Reference proteome</keyword>
<reference evidence="1 2" key="1">
    <citation type="submission" date="2024-04" db="EMBL/GenBank/DDBJ databases">
        <title>Tritrichomonas musculus Genome.</title>
        <authorList>
            <person name="Alves-Ferreira E."/>
            <person name="Grigg M."/>
            <person name="Lorenzi H."/>
            <person name="Galac M."/>
        </authorList>
    </citation>
    <scope>NUCLEOTIDE SEQUENCE [LARGE SCALE GENOMIC DNA]</scope>
    <source>
        <strain evidence="1 2">EAF2021</strain>
    </source>
</reference>
<gene>
    <name evidence="1" type="ORF">M9Y10_027328</name>
</gene>
<accession>A0ABR2H5K4</accession>
<sequence>MHSYFASIHNMQNLKKSYDEESQNVSNNIDEITQIYKEKGIPFSPAIQKQIENSLHAFEKTIPDSTEDIQFTPFDSNAVRDGDDNFTGDRTKSAKYILSHQFNISEAIKSNRVKFEKIAKGGPILDHLSNYNIKGVYIPRLEGVDLTDVILQAFIRNESQNDKEESNNEIDGVILSNKKKISQNKKNRNEIASNIHENLNEPINEYHENNNVTENKIENEANDEDDIRLIEKISNDYNSLSDVPFIVKDSPDLFYMAMSFKEKIEFELESLGFDISSDQDLIMKNYYYSAYNHADIKKVDHEIERANLAKNLLNDIIIEHSHKIEEHNRNLGLIEYFNQYTYVGRKGINESNGNLTEEYDEDNEDKDF</sequence>